<organism evidence="1 2">
    <name type="scientific">Polycladomyces zharkentensis</name>
    <dbReference type="NCBI Taxonomy" id="2807616"/>
    <lineage>
        <taxon>Bacteria</taxon>
        <taxon>Bacillati</taxon>
        <taxon>Bacillota</taxon>
        <taxon>Bacilli</taxon>
        <taxon>Bacillales</taxon>
        <taxon>Thermoactinomycetaceae</taxon>
        <taxon>Polycladomyces</taxon>
    </lineage>
</organism>
<dbReference type="PROSITE" id="PS51257">
    <property type="entry name" value="PROKAR_LIPOPROTEIN"/>
    <property type="match status" value="1"/>
</dbReference>
<evidence type="ECO:0000313" key="2">
    <source>
        <dbReference type="Proteomes" id="UP001177120"/>
    </source>
</evidence>
<name>A0ABS2WHD7_9BACL</name>
<accession>A0ABS2WHD7</accession>
<reference evidence="1" key="1">
    <citation type="journal article" date="2024" name="Int. J. Syst. Evol. Microbiol.">
        <title>Polycladomyces zharkentensis sp. nov., a novel thermophilic cellulose- and starch-degrading member of the Bacillota from a geothermal aquifer in Kazakhstan.</title>
        <authorList>
            <person name="Mashzhan A."/>
            <person name="Kistaubayeva A."/>
            <person name="Javier-Lopez R."/>
            <person name="Bissenova U."/>
            <person name="Bissenbay A."/>
            <person name="Birkeland N.K."/>
        </authorList>
    </citation>
    <scope>NUCLEOTIDE SEQUENCE</scope>
    <source>
        <strain evidence="1">ZKZ2T</strain>
    </source>
</reference>
<dbReference type="RefSeq" id="WP_205493483.1">
    <property type="nucleotide sequence ID" value="NZ_JAFHAP010000005.1"/>
</dbReference>
<keyword evidence="2" id="KW-1185">Reference proteome</keyword>
<protein>
    <submittedName>
        <fullName evidence="1">Uncharacterized protein</fullName>
    </submittedName>
</protein>
<dbReference type="EMBL" id="JAFHAP010000005">
    <property type="protein sequence ID" value="MBN2908928.1"/>
    <property type="molecule type" value="Genomic_DNA"/>
</dbReference>
<gene>
    <name evidence="1" type="ORF">JQC72_05240</name>
</gene>
<evidence type="ECO:0000313" key="1">
    <source>
        <dbReference type="EMBL" id="MBN2908928.1"/>
    </source>
</evidence>
<proteinExistence type="predicted"/>
<dbReference type="Proteomes" id="UP001177120">
    <property type="component" value="Unassembled WGS sequence"/>
</dbReference>
<sequence length="131" mass="14624">MKKAIVLLACLFLVGCQIKVENLLSNEGHVDFGTGYNDSGITGKTNIFNKNHDIFIEINTLNEFGTNKLTITTYMSDKNGNEEMISRESVNVDPSWSKFWSGFSNPNGSGKYIVRVYKGEDKIAEGSFQIK</sequence>
<comment type="caution">
    <text evidence="1">The sequence shown here is derived from an EMBL/GenBank/DDBJ whole genome shotgun (WGS) entry which is preliminary data.</text>
</comment>